<organism evidence="1 3">
    <name type="scientific">Iodidimonas gelatinilytica</name>
    <dbReference type="NCBI Taxonomy" id="1236966"/>
    <lineage>
        <taxon>Bacteria</taxon>
        <taxon>Pseudomonadati</taxon>
        <taxon>Pseudomonadota</taxon>
        <taxon>Alphaproteobacteria</taxon>
        <taxon>Iodidimonadales</taxon>
        <taxon>Iodidimonadaceae</taxon>
        <taxon>Iodidimonas</taxon>
    </lineage>
</organism>
<gene>
    <name evidence="1" type="ORF">JCM17844_00910</name>
    <name evidence="2" type="ORF">JCM17845_08440</name>
</gene>
<dbReference type="SUPFAM" id="SSF56436">
    <property type="entry name" value="C-type lectin-like"/>
    <property type="match status" value="1"/>
</dbReference>
<reference evidence="3 4" key="1">
    <citation type="submission" date="2019-09" db="EMBL/GenBank/DDBJ databases">
        <title>NBRP : Genome information of microbial organism related human and environment.</title>
        <authorList>
            <person name="Hattori M."/>
            <person name="Oshima K."/>
            <person name="Inaba H."/>
            <person name="Suda W."/>
            <person name="Sakamoto M."/>
            <person name="Iino T."/>
            <person name="Kitahara M."/>
            <person name="Oshida Y."/>
            <person name="Iida T."/>
            <person name="Kudo T."/>
            <person name="Itoh T."/>
            <person name="Ohkuma M."/>
        </authorList>
    </citation>
    <scope>NUCLEOTIDE SEQUENCE [LARGE SCALE GENOMIC DNA]</scope>
    <source>
        <strain evidence="1 3">Hi-2</strain>
        <strain evidence="2 4">Mie-1</strain>
    </source>
</reference>
<protein>
    <submittedName>
        <fullName evidence="1">Uncharacterized protein</fullName>
    </submittedName>
</protein>
<evidence type="ECO:0000313" key="3">
    <source>
        <dbReference type="Proteomes" id="UP000322084"/>
    </source>
</evidence>
<proteinExistence type="predicted"/>
<evidence type="ECO:0000313" key="1">
    <source>
        <dbReference type="EMBL" id="GEQ96454.1"/>
    </source>
</evidence>
<accession>A0A5A7MLB5</accession>
<dbReference type="Gene3D" id="3.10.100.10">
    <property type="entry name" value="Mannose-Binding Protein A, subunit A"/>
    <property type="match status" value="1"/>
</dbReference>
<evidence type="ECO:0000313" key="2">
    <source>
        <dbReference type="EMBL" id="GER00221.1"/>
    </source>
</evidence>
<accession>A0A5A7MW09</accession>
<dbReference type="EMBL" id="BKCM01000003">
    <property type="protein sequence ID" value="GER00221.1"/>
    <property type="molecule type" value="Genomic_DNA"/>
</dbReference>
<dbReference type="Proteomes" id="UP000325187">
    <property type="component" value="Unassembled WGS sequence"/>
</dbReference>
<sequence length="187" mass="21707">MASETDWRQSLEESIRKGDPTWSSEPIFNEATGSYYQLARDVGLKNGINWETANAKAQRLSFKGRKGRLAVIDTPELSAWLNENFPLTGLGYGGNTWIGLRYWCRFRQLSWSNSEVHPFNAFSIWDNPWYYRDEVRCGHPADLPWMGVYIVGDTMRWRAVGFRKVMMHYLVEYPAPQSEDTAKNNIK</sequence>
<comment type="caution">
    <text evidence="1">The sequence shown here is derived from an EMBL/GenBank/DDBJ whole genome shotgun (WGS) entry which is preliminary data.</text>
</comment>
<dbReference type="RefSeq" id="WP_149999176.1">
    <property type="nucleotide sequence ID" value="NZ_BKCL01000001.1"/>
</dbReference>
<name>A0A5A7MLB5_9PROT</name>
<dbReference type="EMBL" id="BKCL01000001">
    <property type="protein sequence ID" value="GEQ96454.1"/>
    <property type="molecule type" value="Genomic_DNA"/>
</dbReference>
<dbReference type="Proteomes" id="UP000322084">
    <property type="component" value="Unassembled WGS sequence"/>
</dbReference>
<keyword evidence="4" id="KW-1185">Reference proteome</keyword>
<dbReference type="InterPro" id="IPR016187">
    <property type="entry name" value="CTDL_fold"/>
</dbReference>
<dbReference type="AlphaFoldDB" id="A0A5A7MLB5"/>
<dbReference type="CDD" id="cd00037">
    <property type="entry name" value="CLECT"/>
    <property type="match status" value="1"/>
</dbReference>
<dbReference type="InterPro" id="IPR016186">
    <property type="entry name" value="C-type_lectin-like/link_sf"/>
</dbReference>
<evidence type="ECO:0000313" key="4">
    <source>
        <dbReference type="Proteomes" id="UP000325187"/>
    </source>
</evidence>